<dbReference type="InterPro" id="IPR000394">
    <property type="entry name" value="RNA_pol_sigma_54"/>
</dbReference>
<accession>A0A1H2WWW3</accession>
<dbReference type="GO" id="GO:0006352">
    <property type="term" value="P:DNA-templated transcription initiation"/>
    <property type="evidence" value="ECO:0007669"/>
    <property type="project" value="InterPro"/>
</dbReference>
<dbReference type="Proteomes" id="UP000182379">
    <property type="component" value="Unassembled WGS sequence"/>
</dbReference>
<keyword evidence="3" id="KW-0808">Transferase</keyword>
<dbReference type="GO" id="GO:0016987">
    <property type="term" value="F:sigma factor activity"/>
    <property type="evidence" value="ECO:0007669"/>
    <property type="project" value="UniProtKB-KW"/>
</dbReference>
<proteinExistence type="inferred from homology"/>
<dbReference type="Pfam" id="PF00309">
    <property type="entry name" value="Sigma54_AID"/>
    <property type="match status" value="1"/>
</dbReference>
<feature type="domain" description="RNA polymerase sigma factor 54 DNA-binding" evidence="9">
    <location>
        <begin position="286"/>
        <end position="443"/>
    </location>
</feature>
<comment type="caution">
    <text evidence="11">The sequence shown here is derived from an EMBL/GenBank/DDBJ whole genome shotgun (WGS) entry which is preliminary data.</text>
</comment>
<dbReference type="PROSITE" id="PS50044">
    <property type="entry name" value="SIGMA54_3"/>
    <property type="match status" value="1"/>
</dbReference>
<sequence>MGMTKLILAPQQKQQLNLHLVQQMKLLQLGALELEQYVREAVEANPLLEFPGEAEGPAWQETAQEVYRRKRTRDQEDEPLPDPVANAGRQEKTLQQVVEEQLGCLRLSGVDRSLACYMAGTLDSRGWWTESVEETARAFGVTEDRVLQVLQQIQQLEPAGIGARDLSQCLLLQLENQGKEADLTRRIIREGLDLLARNQIPALARKFGCTQKEILAAKARICVLNPKPGARFAGAGTVVYQREDARVEDTGEGLKVTVYDTWGRKFVLNQEYLDWAGEQGNGQMKAYLKEQLGKARQLQQLLKERQQTLLVVFQALVSHQEPFFRLGPGNRQPLKLADLAEETGLAVSTVSRALQHKVIGCRWGSFTAGSFLQGQASSHEQGAVTEERLQQLIRELIEGEDKHHPLSDQAICRALEQQGVQVARRTVNKYRVKMGIGDKSARKEW</sequence>
<evidence type="ECO:0000256" key="4">
    <source>
        <dbReference type="ARBA" id="ARBA00022695"/>
    </source>
</evidence>
<dbReference type="RefSeq" id="WP_074705812.1">
    <property type="nucleotide sequence ID" value="NZ_FNOP01000007.1"/>
</dbReference>
<dbReference type="PRINTS" id="PR00045">
    <property type="entry name" value="SIGMA54FCT"/>
</dbReference>
<dbReference type="PROSITE" id="PS00718">
    <property type="entry name" value="SIGMA54_2"/>
    <property type="match status" value="1"/>
</dbReference>
<evidence type="ECO:0000256" key="2">
    <source>
        <dbReference type="ARBA" id="ARBA00022478"/>
    </source>
</evidence>
<feature type="domain" description="RNA polymerase sigma factor 54 core-binding" evidence="10">
    <location>
        <begin position="88"/>
        <end position="272"/>
    </location>
</feature>
<dbReference type="Gene3D" id="1.10.10.1330">
    <property type="entry name" value="RNA polymerase sigma-54 factor, core-binding domain"/>
    <property type="match status" value="1"/>
</dbReference>
<reference evidence="11 12" key="1">
    <citation type="submission" date="2016-10" db="EMBL/GenBank/DDBJ databases">
        <authorList>
            <person name="Varghese N."/>
            <person name="Submissions S."/>
        </authorList>
    </citation>
    <scope>NUCLEOTIDE SEQUENCE [LARGE SCALE GENOMIC DNA]</scope>
    <source>
        <strain evidence="11 12">WCC6</strain>
    </source>
</reference>
<keyword evidence="2" id="KW-0240">DNA-directed RNA polymerase</keyword>
<dbReference type="PANTHER" id="PTHR32248:SF4">
    <property type="entry name" value="RNA POLYMERASE SIGMA-54 FACTOR"/>
    <property type="match status" value="1"/>
</dbReference>
<dbReference type="GO" id="GO:0003677">
    <property type="term" value="F:DNA binding"/>
    <property type="evidence" value="ECO:0007669"/>
    <property type="project" value="UniProtKB-KW"/>
</dbReference>
<evidence type="ECO:0000256" key="1">
    <source>
        <dbReference type="ARBA" id="ARBA00008798"/>
    </source>
</evidence>
<dbReference type="GO" id="GO:0000428">
    <property type="term" value="C:DNA-directed RNA polymerase complex"/>
    <property type="evidence" value="ECO:0007669"/>
    <property type="project" value="UniProtKB-KW"/>
</dbReference>
<keyword evidence="5" id="KW-0805">Transcription regulation</keyword>
<keyword evidence="7" id="KW-0238">DNA-binding</keyword>
<evidence type="ECO:0000256" key="3">
    <source>
        <dbReference type="ARBA" id="ARBA00022679"/>
    </source>
</evidence>
<dbReference type="EMBL" id="FNOP01000007">
    <property type="protein sequence ID" value="SDW85061.1"/>
    <property type="molecule type" value="Genomic_DNA"/>
</dbReference>
<dbReference type="PIRSF" id="PIRSF000774">
    <property type="entry name" value="RpoN"/>
    <property type="match status" value="1"/>
</dbReference>
<dbReference type="Pfam" id="PF04552">
    <property type="entry name" value="Sigma54_DBD"/>
    <property type="match status" value="1"/>
</dbReference>
<evidence type="ECO:0000256" key="7">
    <source>
        <dbReference type="ARBA" id="ARBA00023125"/>
    </source>
</evidence>
<evidence type="ECO:0000259" key="9">
    <source>
        <dbReference type="Pfam" id="PF04552"/>
    </source>
</evidence>
<dbReference type="InterPro" id="IPR038709">
    <property type="entry name" value="RpoN_core-bd_sf"/>
</dbReference>
<gene>
    <name evidence="11" type="ORF">SAMN05216495_10742</name>
</gene>
<dbReference type="PANTHER" id="PTHR32248">
    <property type="entry name" value="RNA POLYMERASE SIGMA-54 FACTOR"/>
    <property type="match status" value="1"/>
</dbReference>
<organism evidence="11 12">
    <name type="scientific">Acidaminococcus fermentans</name>
    <dbReference type="NCBI Taxonomy" id="905"/>
    <lineage>
        <taxon>Bacteria</taxon>
        <taxon>Bacillati</taxon>
        <taxon>Bacillota</taxon>
        <taxon>Negativicutes</taxon>
        <taxon>Acidaminococcales</taxon>
        <taxon>Acidaminococcaceae</taxon>
        <taxon>Acidaminococcus</taxon>
    </lineage>
</organism>
<dbReference type="GO" id="GO:0001216">
    <property type="term" value="F:DNA-binding transcription activator activity"/>
    <property type="evidence" value="ECO:0007669"/>
    <property type="project" value="InterPro"/>
</dbReference>
<dbReference type="Gene3D" id="1.10.10.60">
    <property type="entry name" value="Homeodomain-like"/>
    <property type="match status" value="1"/>
</dbReference>
<evidence type="ECO:0000313" key="12">
    <source>
        <dbReference type="Proteomes" id="UP000182379"/>
    </source>
</evidence>
<dbReference type="InterPro" id="IPR007046">
    <property type="entry name" value="RNA_pol_sigma_54_core-bd"/>
</dbReference>
<dbReference type="AlphaFoldDB" id="A0A1H2WWW3"/>
<protein>
    <submittedName>
        <fullName evidence="11">RNA polymerase, sigma 54 subunit, RpoN/SigL</fullName>
    </submittedName>
</protein>
<dbReference type="InterPro" id="IPR007634">
    <property type="entry name" value="RNA_pol_sigma_54_DNA-bd"/>
</dbReference>
<evidence type="ECO:0000256" key="8">
    <source>
        <dbReference type="ARBA" id="ARBA00023163"/>
    </source>
</evidence>
<name>A0A1H2WWW3_ACIFE</name>
<evidence type="ECO:0000259" key="10">
    <source>
        <dbReference type="Pfam" id="PF04963"/>
    </source>
</evidence>
<comment type="similarity">
    <text evidence="1">Belongs to the sigma-54 factor family.</text>
</comment>
<dbReference type="NCBIfam" id="TIGR02395">
    <property type="entry name" value="rpoN_sigma"/>
    <property type="match status" value="1"/>
</dbReference>
<evidence type="ECO:0000256" key="5">
    <source>
        <dbReference type="ARBA" id="ARBA00023015"/>
    </source>
</evidence>
<dbReference type="GO" id="GO:0016779">
    <property type="term" value="F:nucleotidyltransferase activity"/>
    <property type="evidence" value="ECO:0007669"/>
    <property type="project" value="UniProtKB-KW"/>
</dbReference>
<keyword evidence="8" id="KW-0804">Transcription</keyword>
<evidence type="ECO:0000313" key="11">
    <source>
        <dbReference type="EMBL" id="SDW85061.1"/>
    </source>
</evidence>
<keyword evidence="6" id="KW-0731">Sigma factor</keyword>
<evidence type="ECO:0000256" key="6">
    <source>
        <dbReference type="ARBA" id="ARBA00023082"/>
    </source>
</evidence>
<keyword evidence="4" id="KW-0548">Nucleotidyltransferase</keyword>
<dbReference type="Pfam" id="PF04963">
    <property type="entry name" value="Sigma54_CBD"/>
    <property type="match status" value="1"/>
</dbReference>